<gene>
    <name evidence="1" type="ORF">S12H4_62775</name>
</gene>
<reference evidence="1" key="1">
    <citation type="journal article" date="2014" name="Front. Microbiol.">
        <title>High frequency of phylogenetically diverse reductive dehalogenase-homologous genes in deep subseafloor sedimentary metagenomes.</title>
        <authorList>
            <person name="Kawai M."/>
            <person name="Futagami T."/>
            <person name="Toyoda A."/>
            <person name="Takaki Y."/>
            <person name="Nishi S."/>
            <person name="Hori S."/>
            <person name="Arai W."/>
            <person name="Tsubouchi T."/>
            <person name="Morono Y."/>
            <person name="Uchiyama I."/>
            <person name="Ito T."/>
            <person name="Fujiyama A."/>
            <person name="Inagaki F."/>
            <person name="Takami H."/>
        </authorList>
    </citation>
    <scope>NUCLEOTIDE SEQUENCE</scope>
    <source>
        <strain evidence="1">Expedition CK06-06</strain>
    </source>
</reference>
<dbReference type="EMBL" id="BARW01042289">
    <property type="protein sequence ID" value="GAJ21431.1"/>
    <property type="molecule type" value="Genomic_DNA"/>
</dbReference>
<sequence>TYATHTSKRSGQFGKEIKEGFDDIFKQTRTPAHIYGLQEKCMVCIPERVMFAMIEDGWILRNKIAWHK</sequence>
<organism evidence="1">
    <name type="scientific">marine sediment metagenome</name>
    <dbReference type="NCBI Taxonomy" id="412755"/>
    <lineage>
        <taxon>unclassified sequences</taxon>
        <taxon>metagenomes</taxon>
        <taxon>ecological metagenomes</taxon>
    </lineage>
</organism>
<dbReference type="AlphaFoldDB" id="X1VUR1"/>
<comment type="caution">
    <text evidence="1">The sequence shown here is derived from an EMBL/GenBank/DDBJ whole genome shotgun (WGS) entry which is preliminary data.</text>
</comment>
<feature type="non-terminal residue" evidence="1">
    <location>
        <position position="68"/>
    </location>
</feature>
<feature type="non-terminal residue" evidence="1">
    <location>
        <position position="1"/>
    </location>
</feature>
<name>X1VUR1_9ZZZZ</name>
<proteinExistence type="predicted"/>
<protein>
    <submittedName>
        <fullName evidence="1">Uncharacterized protein</fullName>
    </submittedName>
</protein>
<evidence type="ECO:0000313" key="1">
    <source>
        <dbReference type="EMBL" id="GAJ21431.1"/>
    </source>
</evidence>
<accession>X1VUR1</accession>